<dbReference type="SUPFAM" id="SSF143456">
    <property type="entry name" value="VC0467-like"/>
    <property type="match status" value="1"/>
</dbReference>
<accession>A0A3B0VML8</accession>
<dbReference type="PANTHER" id="PTHR30327:SF1">
    <property type="entry name" value="UPF0301 PROTEIN YQGE"/>
    <property type="match status" value="1"/>
</dbReference>
<evidence type="ECO:0000313" key="1">
    <source>
        <dbReference type="EMBL" id="VAW41523.1"/>
    </source>
</evidence>
<proteinExistence type="inferred from homology"/>
<reference evidence="1" key="1">
    <citation type="submission" date="2018-06" db="EMBL/GenBank/DDBJ databases">
        <authorList>
            <person name="Zhirakovskaya E."/>
        </authorList>
    </citation>
    <scope>NUCLEOTIDE SEQUENCE</scope>
</reference>
<dbReference type="Gene3D" id="3.40.1740.10">
    <property type="entry name" value="VC0467-like"/>
    <property type="match status" value="1"/>
</dbReference>
<dbReference type="AlphaFoldDB" id="A0A3B0VML8"/>
<dbReference type="InterPro" id="IPR003774">
    <property type="entry name" value="AlgH-like"/>
</dbReference>
<organism evidence="1">
    <name type="scientific">hydrothermal vent metagenome</name>
    <dbReference type="NCBI Taxonomy" id="652676"/>
    <lineage>
        <taxon>unclassified sequences</taxon>
        <taxon>metagenomes</taxon>
        <taxon>ecological metagenomes</taxon>
    </lineage>
</organism>
<dbReference type="HAMAP" id="MF_00758">
    <property type="entry name" value="UPF0301"/>
    <property type="match status" value="1"/>
</dbReference>
<sequence>MNFNNQILIALPDMQDQRFKQAVILICEHHDDGAMGLVLNHPMELNTKQVFADLNLGNPLANHTVLDGGPLNKNCGFVIHASNQKFNSSINIQNNLTLTTSKDLLEQIAEHSFSCKWQFLLGYSSWHKNQLENEIAQNTWLTCPADFDLIFNVPIDKKWQTALALIGINNYQNITGIGHA</sequence>
<name>A0A3B0VML8_9ZZZZ</name>
<dbReference type="GO" id="GO:0005829">
    <property type="term" value="C:cytosol"/>
    <property type="evidence" value="ECO:0007669"/>
    <property type="project" value="TreeGrafter"/>
</dbReference>
<dbReference type="Pfam" id="PF02622">
    <property type="entry name" value="DUF179"/>
    <property type="match status" value="1"/>
</dbReference>
<dbReference type="PANTHER" id="PTHR30327">
    <property type="entry name" value="UNCHARACTERIZED PROTEIN YQGE"/>
    <property type="match status" value="1"/>
</dbReference>
<gene>
    <name evidence="1" type="ORF">MNBD_GAMMA01-1622</name>
</gene>
<protein>
    <submittedName>
        <fullName evidence="1">UPF0301 protein YqgE</fullName>
    </submittedName>
</protein>
<dbReference type="EMBL" id="UOEW01000310">
    <property type="protein sequence ID" value="VAW41523.1"/>
    <property type="molecule type" value="Genomic_DNA"/>
</dbReference>
<dbReference type="NCBIfam" id="NF001266">
    <property type="entry name" value="PRK00228.1-1"/>
    <property type="match status" value="1"/>
</dbReference>